<evidence type="ECO:0000256" key="2">
    <source>
        <dbReference type="ARBA" id="ARBA00022723"/>
    </source>
</evidence>
<dbReference type="CDD" id="cd12148">
    <property type="entry name" value="fungal_TF_MHR"/>
    <property type="match status" value="1"/>
</dbReference>
<dbReference type="RefSeq" id="XP_022393186.1">
    <property type="nucleotide sequence ID" value="XM_022528847.1"/>
</dbReference>
<dbReference type="GO" id="GO:0003677">
    <property type="term" value="F:DNA binding"/>
    <property type="evidence" value="ECO:0007669"/>
    <property type="project" value="UniProtKB-KW"/>
</dbReference>
<dbReference type="GO" id="GO:0000981">
    <property type="term" value="F:DNA-binding transcription factor activity, RNA polymerase II-specific"/>
    <property type="evidence" value="ECO:0007669"/>
    <property type="project" value="InterPro"/>
</dbReference>
<evidence type="ECO:0000256" key="6">
    <source>
        <dbReference type="ARBA" id="ARBA00023242"/>
    </source>
</evidence>
<evidence type="ECO:0000259" key="7">
    <source>
        <dbReference type="PROSITE" id="PS50048"/>
    </source>
</evidence>
<evidence type="ECO:0000313" key="9">
    <source>
        <dbReference type="Proteomes" id="UP000179179"/>
    </source>
</evidence>
<sequence>MDAPAHKAAQACVSCRTKKRKCDKLLPECSLCVRTCRTCHYTGTPRLPPTADEFAALQERFAELEDRLHTSSEHTDSVSGPGSVSGAGSFATETSAITWLSKGSTGFPSALFLDLDCYKWSNMQLPRPAVNIPMEVLEILAQQNTVLETLPLYFGTIHRWMPIVSKKRLELGISLQNSGPDLAMLFLSMKLNISPPPAEDIGAKSLYSTAKSFLATLEAGGVVSLAYLQAMILVAVYEYSHSIYPAAWMTVGACTRLAELLGLSSGTDSMKIMGRITTWTEVEERRRAWWAIYVLDRVISVGSRRRIFFPEPANDHILPVDDEAWDSGNVTNIVQHSCTVPLSTHVSSFARLCQSAMFISRVVAYRSRAQAALVLDISAVTSLTEEICSFGSILTDETTSSTLEGYLRLLPAQCLAWSALFMLLDSYCCPEKLSDEPGYTLSGDAKGPAELATQVRATLVVRNISDQAHEHAKKLMDIISTTLSMDILGSASPFSLDALYCSMVTFQWIYREGGEDLARTQLADMEACMGKLGERWRLASEYLVLNELWDKDISKYNFKVVESIQPEVDGISSYIPVVHEHIDSKSRKSTLYVNVNTEPLRDILPEVIENVKTIEQDHLDHINQAETTAGGVG</sequence>
<dbReference type="STRING" id="109264.A0A1F8ADH8"/>
<dbReference type="SMART" id="SM00906">
    <property type="entry name" value="Fungal_trans"/>
    <property type="match status" value="1"/>
</dbReference>
<evidence type="ECO:0000256" key="4">
    <source>
        <dbReference type="ARBA" id="ARBA00023125"/>
    </source>
</evidence>
<dbReference type="InterPro" id="IPR050815">
    <property type="entry name" value="TF_fung"/>
</dbReference>
<evidence type="ECO:0000313" key="8">
    <source>
        <dbReference type="EMBL" id="OGM49469.1"/>
    </source>
</evidence>
<feature type="domain" description="Zn(2)-C6 fungal-type" evidence="7">
    <location>
        <begin position="11"/>
        <end position="41"/>
    </location>
</feature>
<keyword evidence="9" id="KW-1185">Reference proteome</keyword>
<proteinExistence type="predicted"/>
<protein>
    <submittedName>
        <fullName evidence="8">Fungal specific transcription factor</fullName>
    </submittedName>
</protein>
<keyword evidence="4" id="KW-0238">DNA-binding</keyword>
<name>A0A1F8ADH8_9EURO</name>
<keyword evidence="2" id="KW-0479">Metal-binding</keyword>
<dbReference type="InterPro" id="IPR007219">
    <property type="entry name" value="XnlR_reg_dom"/>
</dbReference>
<evidence type="ECO:0000256" key="1">
    <source>
        <dbReference type="ARBA" id="ARBA00004123"/>
    </source>
</evidence>
<dbReference type="PANTHER" id="PTHR47338">
    <property type="entry name" value="ZN(II)2CYS6 TRANSCRIPTION FACTOR (EUROFUNG)-RELATED"/>
    <property type="match status" value="1"/>
</dbReference>
<dbReference type="PROSITE" id="PS50048">
    <property type="entry name" value="ZN2_CY6_FUNGAL_2"/>
    <property type="match status" value="1"/>
</dbReference>
<reference evidence="8 9" key="1">
    <citation type="journal article" date="2016" name="Genome Biol. Evol.">
        <title>Draft genome sequence of an aflatoxigenic Aspergillus species, A. bombycis.</title>
        <authorList>
            <person name="Moore G.G."/>
            <person name="Mack B.M."/>
            <person name="Beltz S.B."/>
            <person name="Gilbert M.K."/>
        </authorList>
    </citation>
    <scope>NUCLEOTIDE SEQUENCE [LARGE SCALE GENOMIC DNA]</scope>
    <source>
        <strain evidence="9">NRRL 26010</strain>
    </source>
</reference>
<dbReference type="Gene3D" id="4.10.240.10">
    <property type="entry name" value="Zn(2)-C6 fungal-type DNA-binding domain"/>
    <property type="match status" value="1"/>
</dbReference>
<dbReference type="InterPro" id="IPR001138">
    <property type="entry name" value="Zn2Cys6_DnaBD"/>
</dbReference>
<dbReference type="OrthoDB" id="270167at2759"/>
<dbReference type="PROSITE" id="PS00463">
    <property type="entry name" value="ZN2_CY6_FUNGAL_1"/>
    <property type="match status" value="1"/>
</dbReference>
<dbReference type="Pfam" id="PF04082">
    <property type="entry name" value="Fungal_trans"/>
    <property type="match status" value="1"/>
</dbReference>
<accession>A0A1F8ADH8</accession>
<evidence type="ECO:0000256" key="3">
    <source>
        <dbReference type="ARBA" id="ARBA00023015"/>
    </source>
</evidence>
<dbReference type="SMART" id="SM00066">
    <property type="entry name" value="GAL4"/>
    <property type="match status" value="1"/>
</dbReference>
<organism evidence="8 9">
    <name type="scientific">Aspergillus bombycis</name>
    <dbReference type="NCBI Taxonomy" id="109264"/>
    <lineage>
        <taxon>Eukaryota</taxon>
        <taxon>Fungi</taxon>
        <taxon>Dikarya</taxon>
        <taxon>Ascomycota</taxon>
        <taxon>Pezizomycotina</taxon>
        <taxon>Eurotiomycetes</taxon>
        <taxon>Eurotiomycetidae</taxon>
        <taxon>Eurotiales</taxon>
        <taxon>Aspergillaceae</taxon>
        <taxon>Aspergillus</taxon>
    </lineage>
</organism>
<evidence type="ECO:0000256" key="5">
    <source>
        <dbReference type="ARBA" id="ARBA00023163"/>
    </source>
</evidence>
<dbReference type="PANTHER" id="PTHR47338:SF20">
    <property type="entry name" value="ZN(II)2CYS6 TRANSCRIPTION FACTOR (EUROFUNG)"/>
    <property type="match status" value="1"/>
</dbReference>
<dbReference type="InterPro" id="IPR036864">
    <property type="entry name" value="Zn2-C6_fun-type_DNA-bd_sf"/>
</dbReference>
<keyword evidence="5" id="KW-0804">Transcription</keyword>
<gene>
    <name evidence="8" type="ORF">ABOM_001717</name>
</gene>
<keyword evidence="3" id="KW-0805">Transcription regulation</keyword>
<dbReference type="GO" id="GO:0005634">
    <property type="term" value="C:nucleus"/>
    <property type="evidence" value="ECO:0007669"/>
    <property type="project" value="UniProtKB-SubCell"/>
</dbReference>
<keyword evidence="6" id="KW-0539">Nucleus</keyword>
<dbReference type="Pfam" id="PF00172">
    <property type="entry name" value="Zn_clus"/>
    <property type="match status" value="1"/>
</dbReference>
<dbReference type="AlphaFoldDB" id="A0A1F8ADH8"/>
<comment type="caution">
    <text evidence="8">The sequence shown here is derived from an EMBL/GenBank/DDBJ whole genome shotgun (WGS) entry which is preliminary data.</text>
</comment>
<dbReference type="GO" id="GO:0008270">
    <property type="term" value="F:zinc ion binding"/>
    <property type="evidence" value="ECO:0007669"/>
    <property type="project" value="InterPro"/>
</dbReference>
<dbReference type="SUPFAM" id="SSF57701">
    <property type="entry name" value="Zn2/Cys6 DNA-binding domain"/>
    <property type="match status" value="1"/>
</dbReference>
<dbReference type="EMBL" id="LYCR01000008">
    <property type="protein sequence ID" value="OGM49469.1"/>
    <property type="molecule type" value="Genomic_DNA"/>
</dbReference>
<dbReference type="GO" id="GO:0006351">
    <property type="term" value="P:DNA-templated transcription"/>
    <property type="evidence" value="ECO:0007669"/>
    <property type="project" value="InterPro"/>
</dbReference>
<dbReference type="CDD" id="cd00067">
    <property type="entry name" value="GAL4"/>
    <property type="match status" value="1"/>
</dbReference>
<comment type="subcellular location">
    <subcellularLocation>
        <location evidence="1">Nucleus</location>
    </subcellularLocation>
</comment>
<dbReference type="GeneID" id="34445107"/>
<dbReference type="Proteomes" id="UP000179179">
    <property type="component" value="Unassembled WGS sequence"/>
</dbReference>